<keyword evidence="2" id="KW-1185">Reference proteome</keyword>
<name>A0A2R8AD09_9RHOB</name>
<dbReference type="EMBL" id="OMKW01000003">
    <property type="protein sequence ID" value="SPF29975.1"/>
    <property type="molecule type" value="Genomic_DNA"/>
</dbReference>
<dbReference type="Proteomes" id="UP000244932">
    <property type="component" value="Unassembled WGS sequence"/>
</dbReference>
<proteinExistence type="predicted"/>
<organism evidence="1 2">
    <name type="scientific">Pontivivens insulae</name>
    <dbReference type="NCBI Taxonomy" id="1639689"/>
    <lineage>
        <taxon>Bacteria</taxon>
        <taxon>Pseudomonadati</taxon>
        <taxon>Pseudomonadota</taxon>
        <taxon>Alphaproteobacteria</taxon>
        <taxon>Rhodobacterales</taxon>
        <taxon>Paracoccaceae</taxon>
        <taxon>Pontivivens</taxon>
    </lineage>
</organism>
<dbReference type="AlphaFoldDB" id="A0A2R8AD09"/>
<protein>
    <submittedName>
        <fullName evidence="1">Uncharacterized protein</fullName>
    </submittedName>
</protein>
<gene>
    <name evidence="1" type="ORF">POI8812_02302</name>
</gene>
<accession>A0A2R8AD09</accession>
<reference evidence="1 2" key="1">
    <citation type="submission" date="2018-03" db="EMBL/GenBank/DDBJ databases">
        <authorList>
            <person name="Keele B.F."/>
        </authorList>
    </citation>
    <scope>NUCLEOTIDE SEQUENCE [LARGE SCALE GENOMIC DNA]</scope>
    <source>
        <strain evidence="1 2">CeCT 8812</strain>
    </source>
</reference>
<evidence type="ECO:0000313" key="1">
    <source>
        <dbReference type="EMBL" id="SPF29975.1"/>
    </source>
</evidence>
<sequence>MPLERMNIQKPRNAGLSLWGVRLVDEIAALVHLDKDVEAQHELIFDHVVSFDVRLAQPDHRDVDNRSERGQCILLRQMLIDKRAGLQLRVQRDHVNSKTRYQQSRGPYAGFPTQQERALITGID</sequence>
<evidence type="ECO:0000313" key="2">
    <source>
        <dbReference type="Proteomes" id="UP000244932"/>
    </source>
</evidence>